<name>A0A8S5LJH3_9CAUD</name>
<dbReference type="EMBL" id="BK015858">
    <property type="protein sequence ID" value="DAD69976.1"/>
    <property type="molecule type" value="Genomic_DNA"/>
</dbReference>
<accession>A0A8S5LJH3</accession>
<reference evidence="1" key="1">
    <citation type="journal article" date="2021" name="Proc. Natl. Acad. Sci. U.S.A.">
        <title>A Catalog of Tens of Thousands of Viruses from Human Metagenomes Reveals Hidden Associations with Chronic Diseases.</title>
        <authorList>
            <person name="Tisza M.J."/>
            <person name="Buck C.B."/>
        </authorList>
    </citation>
    <scope>NUCLEOTIDE SEQUENCE</scope>
    <source>
        <strain evidence="1">CtFWA4</strain>
    </source>
</reference>
<organism evidence="1">
    <name type="scientific">Caudovirales sp. ctFWA4</name>
    <dbReference type="NCBI Taxonomy" id="2827628"/>
    <lineage>
        <taxon>Viruses</taxon>
        <taxon>Duplodnaviria</taxon>
        <taxon>Heunggongvirae</taxon>
        <taxon>Uroviricota</taxon>
        <taxon>Caudoviricetes</taxon>
    </lineage>
</organism>
<sequence>MAACKACMAALVWITTPAGKSIPCDATPRYYIEKPRVGSKKIVTPNGQVLSCEYTEDPAKATGVGYVPHWATCPYARQFRRKQNG</sequence>
<protein>
    <submittedName>
        <fullName evidence="1">Uncharacterized protein</fullName>
    </submittedName>
</protein>
<evidence type="ECO:0000313" key="1">
    <source>
        <dbReference type="EMBL" id="DAD69976.1"/>
    </source>
</evidence>
<proteinExistence type="predicted"/>